<feature type="chain" id="PRO_5004223372" evidence="1">
    <location>
        <begin position="24"/>
        <end position="154"/>
    </location>
</feature>
<dbReference type="Proteomes" id="UP000002534">
    <property type="component" value="Chromosome"/>
</dbReference>
<dbReference type="InterPro" id="IPR017734">
    <property type="entry name" value="T6SS_SciN"/>
</dbReference>
<dbReference type="HOGENOM" id="CLU_092347_5_0_7"/>
<dbReference type="Gene3D" id="2.60.40.4150">
    <property type="entry name" value="Type VI secretion system, lipoprotein SciN"/>
    <property type="match status" value="1"/>
</dbReference>
<dbReference type="RefSeq" id="WP_011342588.1">
    <property type="nucleotide sequence ID" value="NC_007498.2"/>
</dbReference>
<dbReference type="Pfam" id="PF12790">
    <property type="entry name" value="T6SS-SciN"/>
    <property type="match status" value="1"/>
</dbReference>
<reference evidence="3" key="1">
    <citation type="submission" date="2005-10" db="EMBL/GenBank/DDBJ databases">
        <title>Complete sequence of Pelobacter carbinolicus DSM 2380.</title>
        <authorList>
            <person name="Copeland A."/>
            <person name="Lucas S."/>
            <person name="Lapidus A."/>
            <person name="Barry K."/>
            <person name="Detter J.C."/>
            <person name="Glavina T."/>
            <person name="Hammon N."/>
            <person name="Israni S."/>
            <person name="Pitluck S."/>
            <person name="Chertkov O."/>
            <person name="Schmutz J."/>
            <person name="Larimer F."/>
            <person name="Land M."/>
            <person name="Kyrpides N."/>
            <person name="Ivanova N."/>
            <person name="Richardson P."/>
        </authorList>
    </citation>
    <scope>NUCLEOTIDE SEQUENCE [LARGE SCALE GENOMIC DNA]</scope>
    <source>
        <strain evidence="3">DSM 2380 / NBRC 103641 / GraBd1</strain>
    </source>
</reference>
<protein>
    <submittedName>
        <fullName evidence="2">Type VI secretion system outer membrane lipoprotein TssJ</fullName>
    </submittedName>
</protein>
<evidence type="ECO:0000313" key="3">
    <source>
        <dbReference type="Proteomes" id="UP000002534"/>
    </source>
</evidence>
<reference evidence="2 3" key="2">
    <citation type="journal article" date="2012" name="BMC Genomics">
        <title>The genome of Pelobacter carbinolicus reveals surprising metabolic capabilities and physiological features.</title>
        <authorList>
            <person name="Aklujkar M."/>
            <person name="Haveman S.A."/>
            <person name="Didonato R.Jr."/>
            <person name="Chertkov O."/>
            <person name="Han C.S."/>
            <person name="Land M.L."/>
            <person name="Brown P."/>
            <person name="Lovley D.R."/>
        </authorList>
    </citation>
    <scope>NUCLEOTIDE SEQUENCE [LARGE SCALE GENOMIC DNA]</scope>
    <source>
        <strain evidence="3">DSM 2380 / NBRC 103641 / GraBd1</strain>
    </source>
</reference>
<feature type="signal peptide" evidence="1">
    <location>
        <begin position="1"/>
        <end position="23"/>
    </location>
</feature>
<dbReference type="EMBL" id="CP000142">
    <property type="protein sequence ID" value="ABA90043.1"/>
    <property type="molecule type" value="Genomic_DNA"/>
</dbReference>
<dbReference type="NCBIfam" id="TIGR03352">
    <property type="entry name" value="VI_chp_3"/>
    <property type="match status" value="1"/>
</dbReference>
<dbReference type="AlphaFoldDB" id="Q3A0R4"/>
<sequence>MPQFSFMRWFVTIPFCIMLCACSTPQVKMNLSSTANLNLNSAKEPLPVVVRIYQLSDPKVFENATFNELWKNDLAVLGNSLLRKDILTLDPASQQKFRFERHEQTRFVALMAAFNKQPNDSWRVVKKVNGSFLGIKVSTKIKAILKNNIIELED</sequence>
<proteinExistence type="predicted"/>
<dbReference type="KEGG" id="pca:Pcar_2808"/>
<dbReference type="OrthoDB" id="5381564at2"/>
<gene>
    <name evidence="2" type="primary">tssJ</name>
    <name evidence="2" type="ordered locus">Pcar_2808</name>
</gene>
<name>Q3A0R4_SYNC1</name>
<organism evidence="2 3">
    <name type="scientific">Syntrophotalea carbinolica (strain DSM 2380 / NBRC 103641 / GraBd1)</name>
    <name type="common">Pelobacter carbinolicus</name>
    <dbReference type="NCBI Taxonomy" id="338963"/>
    <lineage>
        <taxon>Bacteria</taxon>
        <taxon>Pseudomonadati</taxon>
        <taxon>Thermodesulfobacteriota</taxon>
        <taxon>Desulfuromonadia</taxon>
        <taxon>Desulfuromonadales</taxon>
        <taxon>Syntrophotaleaceae</taxon>
        <taxon>Syntrophotalea</taxon>
    </lineage>
</organism>
<keyword evidence="1" id="KW-0732">Signal</keyword>
<keyword evidence="2" id="KW-0449">Lipoprotein</keyword>
<dbReference type="eggNOG" id="COG3521">
    <property type="taxonomic scope" value="Bacteria"/>
</dbReference>
<evidence type="ECO:0000256" key="1">
    <source>
        <dbReference type="SAM" id="SignalP"/>
    </source>
</evidence>
<dbReference type="PANTHER" id="PTHR37625">
    <property type="entry name" value="OUTER MEMBRANE LIPOPROTEIN-RELATED"/>
    <property type="match status" value="1"/>
</dbReference>
<keyword evidence="3" id="KW-1185">Reference proteome</keyword>
<accession>Q3A0R4</accession>
<evidence type="ECO:0000313" key="2">
    <source>
        <dbReference type="EMBL" id="ABA90043.1"/>
    </source>
</evidence>
<dbReference type="PANTHER" id="PTHR37625:SF4">
    <property type="entry name" value="OUTER MEMBRANE LIPOPROTEIN"/>
    <property type="match status" value="1"/>
</dbReference>
<dbReference type="STRING" id="338963.Pcar_2808"/>
<dbReference type="InterPro" id="IPR038706">
    <property type="entry name" value="Type_VI_SciN-like_sf"/>
</dbReference>